<feature type="compositionally biased region" description="Acidic residues" evidence="2">
    <location>
        <begin position="1190"/>
        <end position="1204"/>
    </location>
</feature>
<feature type="compositionally biased region" description="Acidic residues" evidence="2">
    <location>
        <begin position="827"/>
        <end position="848"/>
    </location>
</feature>
<feature type="region of interest" description="Disordered" evidence="2">
    <location>
        <begin position="1221"/>
        <end position="1325"/>
    </location>
</feature>
<feature type="region of interest" description="Disordered" evidence="2">
    <location>
        <begin position="280"/>
        <end position="345"/>
    </location>
</feature>
<feature type="region of interest" description="Disordered" evidence="2">
    <location>
        <begin position="1"/>
        <end position="26"/>
    </location>
</feature>
<evidence type="ECO:0000256" key="2">
    <source>
        <dbReference type="SAM" id="MobiDB-lite"/>
    </source>
</evidence>
<keyword evidence="1" id="KW-0175">Coiled coil</keyword>
<dbReference type="Proteomes" id="UP000034805">
    <property type="component" value="Unassembled WGS sequence"/>
</dbReference>
<feature type="compositionally biased region" description="Acidic residues" evidence="2">
    <location>
        <begin position="722"/>
        <end position="739"/>
    </location>
</feature>
<dbReference type="PANTHER" id="PTHR23005:SF3">
    <property type="entry name" value="RETINITIS PIGMENTOSA 1-LIKE 1 PROTEIN"/>
    <property type="match status" value="1"/>
</dbReference>
<feature type="compositionally biased region" description="Basic and acidic residues" evidence="2">
    <location>
        <begin position="1346"/>
        <end position="1375"/>
    </location>
</feature>
<protein>
    <submittedName>
        <fullName evidence="3">Uncharacterized protein</fullName>
    </submittedName>
</protein>
<comment type="caution">
    <text evidence="3">The sequence shown here is derived from an EMBL/GenBank/DDBJ whole genome shotgun (WGS) entry which is preliminary data.</text>
</comment>
<feature type="compositionally biased region" description="Low complexity" evidence="2">
    <location>
        <begin position="193"/>
        <end position="214"/>
    </location>
</feature>
<feature type="compositionally biased region" description="Basic and acidic residues" evidence="2">
    <location>
        <begin position="810"/>
        <end position="826"/>
    </location>
</feature>
<feature type="compositionally biased region" description="Acidic residues" evidence="2">
    <location>
        <begin position="1262"/>
        <end position="1272"/>
    </location>
</feature>
<dbReference type="GO" id="GO:0042461">
    <property type="term" value="P:photoreceptor cell development"/>
    <property type="evidence" value="ECO:0007669"/>
    <property type="project" value="TreeGrafter"/>
</dbReference>
<feature type="region of interest" description="Disordered" evidence="2">
    <location>
        <begin position="1339"/>
        <end position="1408"/>
    </location>
</feature>
<feature type="compositionally biased region" description="Acidic residues" evidence="2">
    <location>
        <begin position="648"/>
        <end position="666"/>
    </location>
</feature>
<feature type="compositionally biased region" description="Polar residues" evidence="2">
    <location>
        <begin position="317"/>
        <end position="326"/>
    </location>
</feature>
<organism evidence="3 4">
    <name type="scientific">Scleropages formosus</name>
    <name type="common">Asian bonytongue</name>
    <name type="synonym">Osteoglossum formosum</name>
    <dbReference type="NCBI Taxonomy" id="113540"/>
    <lineage>
        <taxon>Eukaryota</taxon>
        <taxon>Metazoa</taxon>
        <taxon>Chordata</taxon>
        <taxon>Craniata</taxon>
        <taxon>Vertebrata</taxon>
        <taxon>Euteleostomi</taxon>
        <taxon>Actinopterygii</taxon>
        <taxon>Neopterygii</taxon>
        <taxon>Teleostei</taxon>
        <taxon>Osteoglossocephala</taxon>
        <taxon>Osteoglossomorpha</taxon>
        <taxon>Osteoglossiformes</taxon>
        <taxon>Osteoglossidae</taxon>
        <taxon>Scleropages</taxon>
    </lineage>
</organism>
<feature type="compositionally biased region" description="Basic and acidic residues" evidence="2">
    <location>
        <begin position="171"/>
        <end position="191"/>
    </location>
</feature>
<feature type="region of interest" description="Disordered" evidence="2">
    <location>
        <begin position="642"/>
        <end position="1207"/>
    </location>
</feature>
<dbReference type="GO" id="GO:0060041">
    <property type="term" value="P:retina development in camera-type eye"/>
    <property type="evidence" value="ECO:0007669"/>
    <property type="project" value="TreeGrafter"/>
</dbReference>
<feature type="coiled-coil region" evidence="1">
    <location>
        <begin position="542"/>
        <end position="569"/>
    </location>
</feature>
<evidence type="ECO:0000313" key="3">
    <source>
        <dbReference type="EMBL" id="KPP76093.1"/>
    </source>
</evidence>
<evidence type="ECO:0000313" key="4">
    <source>
        <dbReference type="Proteomes" id="UP000034805"/>
    </source>
</evidence>
<feature type="compositionally biased region" description="Acidic residues" evidence="2">
    <location>
        <begin position="972"/>
        <end position="1007"/>
    </location>
</feature>
<feature type="compositionally biased region" description="Acidic residues" evidence="2">
    <location>
        <begin position="1376"/>
        <end position="1385"/>
    </location>
</feature>
<feature type="compositionally biased region" description="Acidic residues" evidence="2">
    <location>
        <begin position="1311"/>
        <end position="1325"/>
    </location>
</feature>
<sequence length="1408" mass="157104">MQQTHDMIMERPQQSEQDRTNETNDEITAVILNLNENEAGEKPETQALDDEVTNEFNAKKLDDTETSHTPNFPTCDVGKFRNKESLPKSCTSSVQVMKALLSSKLDRCNSLPEVSPTYGRKLSTSARGLLDCLANLQLIDSELSNNAKDEKYKELMDILQSLWLSEPTNSEQEKQQKELNKHHSVDDEFNHRSSSGVDVSSGSAGSGKSSLNGGVVRPKKTGGAAQNDTEGMVTDLDALQEENEDEESLKFSPKSVLDTDFPAAASDPATPDIACRVLWSPTSEGLGPDEEKQVEVEGPPSDETIQSNGSPREILETPSSKKSSGNFPEETESSSMTSAPLTRKLSQDPDPLWVLTLLNKIEKQFMKHYVNAMEELKGRWNLDENEQFDIMINELQAEVQKRIQSSIDRELLKIKSRAGRPRPPKEAMSRELTVQTEQRRRRLKVMYNKSIDTPVQKSEEDNTVTGTEFSDQRSEDEYCPCETCVKKKMISRPMALVACTSSAPVMIDFDLRKILQLKKTMSTDIQEKEYEEDSFDRKEGTGIQDENDFKDLEEEVENEEDEQVHLVKTQATNKECMEKETVEEEESRKMKKSVGEMLEIISENTKDCLIQEKKSRNTKMEEEFERTPVKKMAFYSETAVEAAKEFQSSDECEEDKDNKDDDEDGPSEAVAEAVQQSEVTDESQRAEGTATEDTETAEDNENFGEGETEEISAGEVANVLETENESSEMNESAEEDETGAEVNRALEENTAEHETMDDDVTTKYETETIDFDGDTETANKSEAADDCKSDAEIYEGKNSRNEISQNDDMDEHKTSEEGEVKIKEDETTQDEQTTESPESNDSDSETSENEQSKVFRAAEAEIADSGTVKEEGTSDDDAVLQNGESMDAEDNKTGTGTSEDKEAVETTESTEDENSDTEKVETVEEGETSVDGGILEVSEVSEGRTPENKQSDEDESENSEAEAKETTANEAESTESEENKDTEEAEDKTASDDETNEGNEKTEDDTAEDKSYSDEAEEAEIDTEGNIDEEDADDENVIEKTETLEPETGEDCEHNEAESFEESEESETTGDVQTDTKDDTAEGDLSETERSENIEAEKGETDKEEASTEDEVPKDEGESVENYMVKEVDEDEEVEEQEDNVMEESNIEDTDNHDEVSALQGDDEFEEEEEPKENKLVIKSDDLHDKIENDVTEYTEQTEQDEVENINCGDKAQAIVVEEGRETIQNEGAVNETKDDHTAISEEVDTETANEDTMLGNQGESAEAEDEAEDGSEGEHGSDGSEDAVTGRDKGEECKVEVQNTPFNITLAENIEYEDGAEADVEDSETEVYNAKLECICAESETMEDPEFKQISQKDESVMDEGNKSPKKENHKGEEVEQEEEEDPEQGSTRLSKSSIETQTGSVEETND</sequence>
<feature type="region of interest" description="Disordered" evidence="2">
    <location>
        <begin position="167"/>
        <end position="231"/>
    </location>
</feature>
<feature type="compositionally biased region" description="Basic and acidic residues" evidence="2">
    <location>
        <begin position="850"/>
        <end position="859"/>
    </location>
</feature>
<feature type="compositionally biased region" description="Acidic residues" evidence="2">
    <location>
        <begin position="1058"/>
        <end position="1068"/>
    </location>
</feature>
<dbReference type="EMBL" id="JARO02001228">
    <property type="protein sequence ID" value="KPP76093.1"/>
    <property type="molecule type" value="Genomic_DNA"/>
</dbReference>
<feature type="compositionally biased region" description="Basic and acidic residues" evidence="2">
    <location>
        <begin position="941"/>
        <end position="951"/>
    </location>
</feature>
<feature type="compositionally biased region" description="Basic and acidic residues" evidence="2">
    <location>
        <begin position="1087"/>
        <end position="1106"/>
    </location>
</feature>
<feature type="compositionally biased region" description="Basic and acidic residues" evidence="2">
    <location>
        <begin position="744"/>
        <end position="766"/>
    </location>
</feature>
<dbReference type="GO" id="GO:0005930">
    <property type="term" value="C:axoneme"/>
    <property type="evidence" value="ECO:0007669"/>
    <property type="project" value="TreeGrafter"/>
</dbReference>
<feature type="compositionally biased region" description="Acidic residues" evidence="2">
    <location>
        <begin position="1161"/>
        <end position="1171"/>
    </location>
</feature>
<gene>
    <name evidence="3" type="ORF">Z043_104597</name>
</gene>
<feature type="compositionally biased region" description="Basic and acidic residues" evidence="2">
    <location>
        <begin position="1273"/>
        <end position="1296"/>
    </location>
</feature>
<accession>A0A0P7UNH9</accession>
<name>A0A0P7UNH9_SCLFO</name>
<feature type="compositionally biased region" description="Acidic residues" evidence="2">
    <location>
        <begin position="1128"/>
        <end position="1152"/>
    </location>
</feature>
<evidence type="ECO:0000256" key="1">
    <source>
        <dbReference type="SAM" id="Coils"/>
    </source>
</evidence>
<feature type="compositionally biased region" description="Acidic residues" evidence="2">
    <location>
        <begin position="690"/>
        <end position="712"/>
    </location>
</feature>
<feature type="compositionally biased region" description="Polar residues" evidence="2">
    <location>
        <begin position="1386"/>
        <end position="1408"/>
    </location>
</feature>
<feature type="compositionally biased region" description="Basic and acidic residues" evidence="2">
    <location>
        <begin position="1172"/>
        <end position="1189"/>
    </location>
</feature>
<dbReference type="GO" id="GO:0035082">
    <property type="term" value="P:axoneme assembly"/>
    <property type="evidence" value="ECO:0007669"/>
    <property type="project" value="TreeGrafter"/>
</dbReference>
<feature type="compositionally biased region" description="Acidic residues" evidence="2">
    <location>
        <begin position="1014"/>
        <end position="1036"/>
    </location>
</feature>
<feature type="compositionally biased region" description="Basic and acidic residues" evidence="2">
    <location>
        <begin position="777"/>
        <end position="800"/>
    </location>
</feature>
<dbReference type="PANTHER" id="PTHR23005">
    <property type="entry name" value="RETINITIS PIGMENTOSA 1 PROTEIN"/>
    <property type="match status" value="1"/>
</dbReference>
<proteinExistence type="predicted"/>
<reference evidence="3 4" key="1">
    <citation type="submission" date="2015-08" db="EMBL/GenBank/DDBJ databases">
        <title>The genome of the Asian arowana (Scleropages formosus).</title>
        <authorList>
            <person name="Tan M.H."/>
            <person name="Gan H.M."/>
            <person name="Croft L.J."/>
            <person name="Austin C.M."/>
        </authorList>
    </citation>
    <scope>NUCLEOTIDE SEQUENCE [LARGE SCALE GENOMIC DNA]</scope>
    <source>
        <strain evidence="3">Aro1</strain>
    </source>
</reference>